<organism evidence="2 3">
    <name type="scientific">Exophiala bonariae</name>
    <dbReference type="NCBI Taxonomy" id="1690606"/>
    <lineage>
        <taxon>Eukaryota</taxon>
        <taxon>Fungi</taxon>
        <taxon>Dikarya</taxon>
        <taxon>Ascomycota</taxon>
        <taxon>Pezizomycotina</taxon>
        <taxon>Eurotiomycetes</taxon>
        <taxon>Chaetothyriomycetidae</taxon>
        <taxon>Chaetothyriales</taxon>
        <taxon>Herpotrichiellaceae</taxon>
        <taxon>Exophiala</taxon>
    </lineage>
</organism>
<name>A0AAV9MYI8_9EURO</name>
<proteinExistence type="predicted"/>
<evidence type="ECO:0000313" key="2">
    <source>
        <dbReference type="EMBL" id="KAK5046799.1"/>
    </source>
</evidence>
<dbReference type="EMBL" id="JAVRRD010000028">
    <property type="protein sequence ID" value="KAK5046799.1"/>
    <property type="molecule type" value="Genomic_DNA"/>
</dbReference>
<evidence type="ECO:0000256" key="1">
    <source>
        <dbReference type="SAM" id="SignalP"/>
    </source>
</evidence>
<feature type="chain" id="PRO_5043519101" description="Lysine-specific metallo-endopeptidase domain-containing protein" evidence="1">
    <location>
        <begin position="20"/>
        <end position="328"/>
    </location>
</feature>
<keyword evidence="1" id="KW-0732">Signal</keyword>
<comment type="caution">
    <text evidence="2">The sequence shown here is derived from an EMBL/GenBank/DDBJ whole genome shotgun (WGS) entry which is preliminary data.</text>
</comment>
<dbReference type="InterPro" id="IPR024079">
    <property type="entry name" value="MetalloPept_cat_dom_sf"/>
</dbReference>
<evidence type="ECO:0008006" key="4">
    <source>
        <dbReference type="Google" id="ProtNLM"/>
    </source>
</evidence>
<dbReference type="Gene3D" id="3.40.390.10">
    <property type="entry name" value="Collagenase (Catalytic Domain)"/>
    <property type="match status" value="1"/>
</dbReference>
<evidence type="ECO:0000313" key="3">
    <source>
        <dbReference type="Proteomes" id="UP001358417"/>
    </source>
</evidence>
<feature type="signal peptide" evidence="1">
    <location>
        <begin position="1"/>
        <end position="19"/>
    </location>
</feature>
<reference evidence="2 3" key="1">
    <citation type="submission" date="2023-08" db="EMBL/GenBank/DDBJ databases">
        <title>Black Yeasts Isolated from many extreme environments.</title>
        <authorList>
            <person name="Coleine C."/>
            <person name="Stajich J.E."/>
            <person name="Selbmann L."/>
        </authorList>
    </citation>
    <scope>NUCLEOTIDE SEQUENCE [LARGE SCALE GENOMIC DNA]</scope>
    <source>
        <strain evidence="2 3">CCFEE 5792</strain>
    </source>
</reference>
<accession>A0AAV9MYI8</accession>
<gene>
    <name evidence="2" type="ORF">LTR84_007153</name>
</gene>
<dbReference type="RefSeq" id="XP_064702372.1">
    <property type="nucleotide sequence ID" value="XM_064850706.1"/>
</dbReference>
<protein>
    <recommendedName>
        <fullName evidence="4">Lysine-specific metallo-endopeptidase domain-containing protein</fullName>
    </recommendedName>
</protein>
<dbReference type="Proteomes" id="UP001358417">
    <property type="component" value="Unassembled WGS sequence"/>
</dbReference>
<dbReference type="GeneID" id="89975319"/>
<sequence>MAVRCFVLLFALLLCFVQSVPVVLESSSNQTINIDEAIKATGYYDREHRPVFEHMEGMDWQHVLDLSECNIKQQDIIEDAFHTAAYVILIPTILDGGKIDLNNAWNRFFMNDNEAAWGYGWTTRGDRGRVNKDAFEAIVGNFRKAATFYPTGYVEGHWVQRSQIHRLKVRCKEVYEIGRCESRNTAAYVTEPLKDEDGQWAMTICPKWFTRRVESIVDVGKMWKTLDNLPQMMSREHVILHEWMHCDLPKFRQHIKDELWFGGPVNGAANSHDFAWVNAFRSDQITPAEKPAINLRVETNADNYAWYLTNRWFEKLIEWRDPSRGRDI</sequence>
<dbReference type="AlphaFoldDB" id="A0AAV9MYI8"/>
<dbReference type="GO" id="GO:0008237">
    <property type="term" value="F:metallopeptidase activity"/>
    <property type="evidence" value="ECO:0007669"/>
    <property type="project" value="InterPro"/>
</dbReference>
<keyword evidence="3" id="KW-1185">Reference proteome</keyword>